<dbReference type="InterPro" id="IPR007219">
    <property type="entry name" value="XnlR_reg_dom"/>
</dbReference>
<dbReference type="InterPro" id="IPR001138">
    <property type="entry name" value="Zn2Cys6_DnaBD"/>
</dbReference>
<sequence>MSEREAKRIRQACQNCRRKKTRCSGERPTCAFCARLKQACTYDDFSFSVDGERPHLSHVALSARVAMLESQLNLLNNTGRGNLFLPMGGPRIQQSTWRTPSTSASSQSTQRHRFTSLPSPTVLESLTDTYFQYCHSQPYFYFTEESFRRRLLANALPSWLLLAFVATACRFSEDPFFQGRHEEAVESYADTGWSEIHEKVFSQDDFMNVHTVQAVNMLAVIDFTAGKNQRGWVKIGLSVRFAEALNLSSEPDPALPMWLQAEHRWTFWSVYLLDRLVSCSPQHKPAIQDTDCTLDLPRQLTGSQHADGHRTRVKLASLHNMTNGAAEIDQAGHLILVASALGRVQKYSLRSAGSQHAYLPWDFRSEFASINTTLMTFESRSSLVWARIDTVLDETSLVAAENGTTAETMGILCFSHALYFTCQCILNHPFLTHRVLSSQKEAVPFSFVRSTLLASRENAVKLTLLLQYLLRNRVCLTSFLGYSAVCAGVIHCLFMRDCDVMIQETSRRMYDLTLQFLRDAPVRWQNYRRMEESLSAFDPEPEATASLVNPTSLAKMTSHPNAEEICSLLDYSWMSDQAANTKRASSRTSQTAPPPPPQDTHLQDWTSVSTVDYSDHQSVGLEQPFNVDIDALLAMGLDLEELSHVNSNTGGFRDWSHL</sequence>
<dbReference type="GO" id="GO:0006351">
    <property type="term" value="P:DNA-templated transcription"/>
    <property type="evidence" value="ECO:0007669"/>
    <property type="project" value="InterPro"/>
</dbReference>
<dbReference type="SUPFAM" id="SSF57701">
    <property type="entry name" value="Zn2/Cys6 DNA-binding domain"/>
    <property type="match status" value="1"/>
</dbReference>
<dbReference type="CDD" id="cd00067">
    <property type="entry name" value="GAL4"/>
    <property type="match status" value="1"/>
</dbReference>
<dbReference type="InterPro" id="IPR036864">
    <property type="entry name" value="Zn2-C6_fun-type_DNA-bd_sf"/>
</dbReference>
<dbReference type="EMBL" id="JAGMUV010000015">
    <property type="protein sequence ID" value="KAH7133908.1"/>
    <property type="molecule type" value="Genomic_DNA"/>
</dbReference>
<protein>
    <recommendedName>
        <fullName evidence="8">Zn(2)-C6 fungal-type domain-containing protein</fullName>
    </recommendedName>
</protein>
<evidence type="ECO:0000256" key="6">
    <source>
        <dbReference type="ARBA" id="ARBA00023242"/>
    </source>
</evidence>
<dbReference type="PROSITE" id="PS50048">
    <property type="entry name" value="ZN2_CY6_FUNGAL_2"/>
    <property type="match status" value="1"/>
</dbReference>
<dbReference type="PANTHER" id="PTHR47338">
    <property type="entry name" value="ZN(II)2CYS6 TRANSCRIPTION FACTOR (EUROFUNG)-RELATED"/>
    <property type="match status" value="1"/>
</dbReference>
<evidence type="ECO:0000256" key="1">
    <source>
        <dbReference type="ARBA" id="ARBA00004123"/>
    </source>
</evidence>
<keyword evidence="5" id="KW-0804">Transcription</keyword>
<keyword evidence="3" id="KW-0805">Transcription regulation</keyword>
<name>A0A9P9ISQ7_9HYPO</name>
<evidence type="ECO:0000259" key="8">
    <source>
        <dbReference type="PROSITE" id="PS50048"/>
    </source>
</evidence>
<keyword evidence="6" id="KW-0539">Nucleus</keyword>
<evidence type="ECO:0000313" key="9">
    <source>
        <dbReference type="EMBL" id="KAH7133908.1"/>
    </source>
</evidence>
<dbReference type="Pfam" id="PF04082">
    <property type="entry name" value="Fungal_trans"/>
    <property type="match status" value="1"/>
</dbReference>
<dbReference type="InterPro" id="IPR050815">
    <property type="entry name" value="TF_fung"/>
</dbReference>
<dbReference type="Gene3D" id="4.10.240.10">
    <property type="entry name" value="Zn(2)-C6 fungal-type DNA-binding domain"/>
    <property type="match status" value="1"/>
</dbReference>
<dbReference type="SMART" id="SM00066">
    <property type="entry name" value="GAL4"/>
    <property type="match status" value="1"/>
</dbReference>
<dbReference type="GO" id="GO:0008270">
    <property type="term" value="F:zinc ion binding"/>
    <property type="evidence" value="ECO:0007669"/>
    <property type="project" value="InterPro"/>
</dbReference>
<dbReference type="CDD" id="cd12148">
    <property type="entry name" value="fungal_TF_MHR"/>
    <property type="match status" value="1"/>
</dbReference>
<dbReference type="AlphaFoldDB" id="A0A9P9ISQ7"/>
<dbReference type="Proteomes" id="UP000738349">
    <property type="component" value="Unassembled WGS sequence"/>
</dbReference>
<dbReference type="OrthoDB" id="424974at2759"/>
<feature type="region of interest" description="Disordered" evidence="7">
    <location>
        <begin position="580"/>
        <end position="603"/>
    </location>
</feature>
<comment type="caution">
    <text evidence="9">The sequence shown here is derived from an EMBL/GenBank/DDBJ whole genome shotgun (WGS) entry which is preliminary data.</text>
</comment>
<keyword evidence="4" id="KW-0843">Virulence</keyword>
<comment type="subcellular location">
    <subcellularLocation>
        <location evidence="1">Nucleus</location>
    </subcellularLocation>
</comment>
<keyword evidence="2" id="KW-0479">Metal-binding</keyword>
<evidence type="ECO:0000256" key="7">
    <source>
        <dbReference type="SAM" id="MobiDB-lite"/>
    </source>
</evidence>
<accession>A0A9P9ISQ7</accession>
<proteinExistence type="predicted"/>
<evidence type="ECO:0000313" key="10">
    <source>
        <dbReference type="Proteomes" id="UP000738349"/>
    </source>
</evidence>
<dbReference type="GO" id="GO:0000981">
    <property type="term" value="F:DNA-binding transcription factor activity, RNA polymerase II-specific"/>
    <property type="evidence" value="ECO:0007669"/>
    <property type="project" value="InterPro"/>
</dbReference>
<organism evidence="9 10">
    <name type="scientific">Dactylonectria macrodidyma</name>
    <dbReference type="NCBI Taxonomy" id="307937"/>
    <lineage>
        <taxon>Eukaryota</taxon>
        <taxon>Fungi</taxon>
        <taxon>Dikarya</taxon>
        <taxon>Ascomycota</taxon>
        <taxon>Pezizomycotina</taxon>
        <taxon>Sordariomycetes</taxon>
        <taxon>Hypocreomycetidae</taxon>
        <taxon>Hypocreales</taxon>
        <taxon>Nectriaceae</taxon>
        <taxon>Dactylonectria</taxon>
    </lineage>
</organism>
<evidence type="ECO:0000256" key="2">
    <source>
        <dbReference type="ARBA" id="ARBA00022723"/>
    </source>
</evidence>
<dbReference type="GO" id="GO:0005634">
    <property type="term" value="C:nucleus"/>
    <property type="evidence" value="ECO:0007669"/>
    <property type="project" value="UniProtKB-SubCell"/>
</dbReference>
<feature type="compositionally biased region" description="Polar residues" evidence="7">
    <location>
        <begin position="580"/>
        <end position="591"/>
    </location>
</feature>
<evidence type="ECO:0000256" key="5">
    <source>
        <dbReference type="ARBA" id="ARBA00023163"/>
    </source>
</evidence>
<reference evidence="9" key="1">
    <citation type="journal article" date="2021" name="Nat. Commun.">
        <title>Genetic determinants of endophytism in the Arabidopsis root mycobiome.</title>
        <authorList>
            <person name="Mesny F."/>
            <person name="Miyauchi S."/>
            <person name="Thiergart T."/>
            <person name="Pickel B."/>
            <person name="Atanasova L."/>
            <person name="Karlsson M."/>
            <person name="Huettel B."/>
            <person name="Barry K.W."/>
            <person name="Haridas S."/>
            <person name="Chen C."/>
            <person name="Bauer D."/>
            <person name="Andreopoulos W."/>
            <person name="Pangilinan J."/>
            <person name="LaButti K."/>
            <person name="Riley R."/>
            <person name="Lipzen A."/>
            <person name="Clum A."/>
            <person name="Drula E."/>
            <person name="Henrissat B."/>
            <person name="Kohler A."/>
            <person name="Grigoriev I.V."/>
            <person name="Martin F.M."/>
            <person name="Hacquard S."/>
        </authorList>
    </citation>
    <scope>NUCLEOTIDE SEQUENCE</scope>
    <source>
        <strain evidence="9">MPI-CAGE-AT-0147</strain>
    </source>
</reference>
<feature type="domain" description="Zn(2)-C6 fungal-type" evidence="8">
    <location>
        <begin position="12"/>
        <end position="42"/>
    </location>
</feature>
<dbReference type="Pfam" id="PF00172">
    <property type="entry name" value="Zn_clus"/>
    <property type="match status" value="1"/>
</dbReference>
<dbReference type="GO" id="GO:0003677">
    <property type="term" value="F:DNA binding"/>
    <property type="evidence" value="ECO:0007669"/>
    <property type="project" value="InterPro"/>
</dbReference>
<dbReference type="PANTHER" id="PTHR47338:SF27">
    <property type="entry name" value="ZN(II)2CYS6 TRANSCRIPTION FACTOR (EUROFUNG)"/>
    <property type="match status" value="1"/>
</dbReference>
<keyword evidence="10" id="KW-1185">Reference proteome</keyword>
<dbReference type="PROSITE" id="PS00463">
    <property type="entry name" value="ZN2_CY6_FUNGAL_1"/>
    <property type="match status" value="1"/>
</dbReference>
<dbReference type="SMART" id="SM00906">
    <property type="entry name" value="Fungal_trans"/>
    <property type="match status" value="1"/>
</dbReference>
<gene>
    <name evidence="9" type="ORF">EDB81DRAFT_658567</name>
</gene>
<evidence type="ECO:0000256" key="4">
    <source>
        <dbReference type="ARBA" id="ARBA00023026"/>
    </source>
</evidence>
<evidence type="ECO:0000256" key="3">
    <source>
        <dbReference type="ARBA" id="ARBA00023015"/>
    </source>
</evidence>